<accession>A0A024WDK9</accession>
<dbReference type="GO" id="GO:0046789">
    <property type="term" value="F:host cell surface receptor binding"/>
    <property type="evidence" value="ECO:0007669"/>
    <property type="project" value="InterPro"/>
</dbReference>
<protein>
    <recommendedName>
        <fullName evidence="9">Duffy-binding-like domain-containing protein</fullName>
    </recommendedName>
</protein>
<feature type="domain" description="Duffy-binding-like" evidence="2">
    <location>
        <begin position="628"/>
        <end position="755"/>
    </location>
</feature>
<dbReference type="Gene3D" id="1.20.1310.20">
    <property type="entry name" value="Duffy-antigen binding domain"/>
    <property type="match status" value="1"/>
</dbReference>
<dbReference type="FunFam" id="1.20.58.830:FF:000003">
    <property type="entry name" value="Erythrocyte membrane protein 1, PfEMP1"/>
    <property type="match status" value="1"/>
</dbReference>
<dbReference type="SUPFAM" id="SSF140924">
    <property type="entry name" value="Duffy binding domain-like"/>
    <property type="match status" value="2"/>
</dbReference>
<feature type="compositionally biased region" description="Basic and acidic residues" evidence="1">
    <location>
        <begin position="17"/>
        <end position="46"/>
    </location>
</feature>
<feature type="domain" description="Plasmodium falciparum erythrocyte membrane protein-1 N-terminal segment" evidence="4">
    <location>
        <begin position="20"/>
        <end position="53"/>
    </location>
</feature>
<feature type="domain" description="Duffy-antigen binding" evidence="3">
    <location>
        <begin position="118"/>
        <end position="308"/>
    </location>
</feature>
<feature type="compositionally biased region" description="Acidic residues" evidence="1">
    <location>
        <begin position="748"/>
        <end position="762"/>
    </location>
</feature>
<dbReference type="Pfam" id="PF15447">
    <property type="entry name" value="NTS"/>
    <property type="match status" value="1"/>
</dbReference>
<dbReference type="Pfam" id="PF05424">
    <property type="entry name" value="Duffy_binding"/>
    <property type="match status" value="1"/>
</dbReference>
<dbReference type="InterPro" id="IPR054595">
    <property type="entry name" value="DBL_C"/>
</dbReference>
<reference evidence="7 8" key="2">
    <citation type="submission" date="2013-02" db="EMBL/GenBank/DDBJ databases">
        <title>The Genome Sequence of Plasmodium falciparum Tanzania (2000708).</title>
        <authorList>
            <consortium name="The Broad Institute Genome Sequencing Platform"/>
            <consortium name="The Broad Institute Genome Sequencing Center for Infectious Disease"/>
            <person name="Neafsey D."/>
            <person name="Cheeseman I."/>
            <person name="Volkman S."/>
            <person name="Adams J."/>
            <person name="Walker B."/>
            <person name="Young S.K."/>
            <person name="Zeng Q."/>
            <person name="Gargeya S."/>
            <person name="Fitzgerald M."/>
            <person name="Haas B."/>
            <person name="Abouelleil A."/>
            <person name="Alvarado L."/>
            <person name="Arachchi H.M."/>
            <person name="Berlin A.M."/>
            <person name="Chapman S.B."/>
            <person name="Dewar J."/>
            <person name="Goldberg J."/>
            <person name="Griggs A."/>
            <person name="Gujja S."/>
            <person name="Hansen M."/>
            <person name="Howarth C."/>
            <person name="Imamovic A."/>
            <person name="Larimer J."/>
            <person name="McCowan C."/>
            <person name="Murphy C."/>
            <person name="Neiman D."/>
            <person name="Pearson M."/>
            <person name="Priest M."/>
            <person name="Roberts A."/>
            <person name="Saif S."/>
            <person name="Shea T."/>
            <person name="Sisk P."/>
            <person name="Sykes S."/>
            <person name="Wortman J."/>
            <person name="Nusbaum C."/>
            <person name="Birren B."/>
        </authorList>
    </citation>
    <scope>NUCLEOTIDE SEQUENCE [LARGE SCALE GENOMIC DNA]</scope>
    <source>
        <strain evidence="8">Tanzania (2000708)</strain>
    </source>
</reference>
<evidence type="ECO:0000313" key="8">
    <source>
        <dbReference type="Proteomes" id="UP000030708"/>
    </source>
</evidence>
<dbReference type="Pfam" id="PF21807">
    <property type="entry name" value="PfEMP1_CIDRalpha1_dom"/>
    <property type="match status" value="1"/>
</dbReference>
<evidence type="ECO:0000259" key="5">
    <source>
        <dbReference type="Pfam" id="PF21807"/>
    </source>
</evidence>
<organism evidence="7 8">
    <name type="scientific">Plasmodium falciparum Tanzania</name>
    <name type="common">2000708</name>
    <dbReference type="NCBI Taxonomy" id="1036725"/>
    <lineage>
        <taxon>Eukaryota</taxon>
        <taxon>Sar</taxon>
        <taxon>Alveolata</taxon>
        <taxon>Apicomplexa</taxon>
        <taxon>Aconoidasida</taxon>
        <taxon>Haemosporida</taxon>
        <taxon>Plasmodiidae</taxon>
        <taxon>Plasmodium</taxon>
        <taxon>Plasmodium (Laverania)</taxon>
    </lineage>
</organism>
<dbReference type="InterPro" id="IPR049158">
    <property type="entry name" value="PfEMP1_CIDRalpha1_dom"/>
</dbReference>
<dbReference type="InterPro" id="IPR008602">
    <property type="entry name" value="Duffy-antigen-binding"/>
</dbReference>
<dbReference type="InterPro" id="IPR029210">
    <property type="entry name" value="PfEMP1_NTS"/>
</dbReference>
<dbReference type="Pfam" id="PF22672">
    <property type="entry name" value="DBL_C"/>
    <property type="match status" value="1"/>
</dbReference>
<sequence length="762" mass="87712">MVPPGGRQGGSGEDDIDHQSAKRLLDSIGKKVHDKVKSEAEQRSNGELKGNLASPSILGETVAFSEPCGLIKDKGENLIGDRGDPCGNVSASEKRYSKERVDEYDEKKIKGNKGKESGACAPYRRLHLCNKNMEKIATSMTTHKLLAEVCLAAKHEGESLKGYHEQYEVQYPSSGSTMCTELARSFADIGDIVRGRDLYIGNRKEKEKLQNTLKQIFQNIQKENKGLNDLTLDQIREYWWALNRKDVWKAITCDEENKLGGYSYFRATCDTGKGPSVAQKQCRCDKDKGAKDADQVPTYFDYVPQFLRWFEEWAEDFCRKRRKKLENAKNKCRGEYEGEKRYCSGNGCDCKKTVRARGKLRYGNRCIDCLYACNPYVHWIDKKKEEFDKQVKKYQTEIEKYTNGGGGSGGRRLRRSAPKENYEGYEKKFYNILKNKRYGNVDAFLGLLNNETDCQNVDDPQGGTINFKEEHGYNNNEAKGTFYHSEYCQPCPYCGMKRTNKGSNEWERKRADDNCKNIKLYKPINGKNGTPIKILKSGEKQKEIENKLNEFCNNKKSEKVSLFEAWECYEGKDVEKVKNGEEEDDEEEVEDVKKAGGLCILKNDQRNEENKAKTQKEPDEIQKTYNDFFTYWVAHMLKDSIYWKKKLVKCLKNGNPMKCKDKCKGDCDCFQKWIEQKKKDEWKPIKDHFYKQDDIRPVGDLAALMTHDIILEGVLKLEFYKEKSAEDNQNSLDEEEAEELKHLRQIIESEENQDEDAGGASD</sequence>
<dbReference type="AlphaFoldDB" id="A0A024WDK9"/>
<proteinExistence type="predicted"/>
<name>A0A024WDK9_PLAFA</name>
<dbReference type="GO" id="GO:0016020">
    <property type="term" value="C:membrane"/>
    <property type="evidence" value="ECO:0007669"/>
    <property type="project" value="InterPro"/>
</dbReference>
<evidence type="ECO:0000256" key="1">
    <source>
        <dbReference type="SAM" id="MobiDB-lite"/>
    </source>
</evidence>
<feature type="domain" description="PfEMP1 CIDRalpha1" evidence="5">
    <location>
        <begin position="530"/>
        <end position="572"/>
    </location>
</feature>
<dbReference type="InterPro" id="IPR004258">
    <property type="entry name" value="DBL"/>
</dbReference>
<feature type="domain" description="Duffy-binding-like" evidence="6">
    <location>
        <begin position="312"/>
        <end position="471"/>
    </location>
</feature>
<evidence type="ECO:0008006" key="9">
    <source>
        <dbReference type="Google" id="ProtNLM"/>
    </source>
</evidence>
<feature type="non-terminal residue" evidence="7">
    <location>
        <position position="762"/>
    </location>
</feature>
<evidence type="ECO:0000259" key="6">
    <source>
        <dbReference type="Pfam" id="PF22672"/>
    </source>
</evidence>
<evidence type="ECO:0000259" key="2">
    <source>
        <dbReference type="Pfam" id="PF03011"/>
    </source>
</evidence>
<feature type="region of interest" description="Disordered" evidence="1">
    <location>
        <begin position="726"/>
        <end position="762"/>
    </location>
</feature>
<dbReference type="InterPro" id="IPR042202">
    <property type="entry name" value="Duffy-ag-bd_sf"/>
</dbReference>
<gene>
    <name evidence="7" type="ORF">PFTANZ_00929</name>
</gene>
<evidence type="ECO:0000259" key="4">
    <source>
        <dbReference type="Pfam" id="PF15447"/>
    </source>
</evidence>
<dbReference type="Gene3D" id="1.20.58.830">
    <property type="match status" value="2"/>
</dbReference>
<reference evidence="7 8" key="1">
    <citation type="submission" date="2013-02" db="EMBL/GenBank/DDBJ databases">
        <title>The Genome Annotation of Plasmodium falciparum Tanzania (2000708).</title>
        <authorList>
            <consortium name="The Broad Institute Genome Sequencing Platform"/>
            <consortium name="The Broad Institute Genome Sequencing Center for Infectious Disease"/>
            <person name="Neafsey D."/>
            <person name="Hoffman S."/>
            <person name="Volkman S."/>
            <person name="Rosenthal P."/>
            <person name="Walker B."/>
            <person name="Young S.K."/>
            <person name="Zeng Q."/>
            <person name="Gargeya S."/>
            <person name="Fitzgerald M."/>
            <person name="Haas B."/>
            <person name="Abouelleil A."/>
            <person name="Allen A.W."/>
            <person name="Alvarado L."/>
            <person name="Arachchi H.M."/>
            <person name="Berlin A.M."/>
            <person name="Chapman S.B."/>
            <person name="Gainer-Dewar J."/>
            <person name="Goldberg J."/>
            <person name="Griggs A."/>
            <person name="Gujja S."/>
            <person name="Hansen M."/>
            <person name="Howarth C."/>
            <person name="Imamovic A."/>
            <person name="Ireland A."/>
            <person name="Larimer J."/>
            <person name="McCowan C."/>
            <person name="Murphy C."/>
            <person name="Pearson M."/>
            <person name="Poon T.W."/>
            <person name="Priest M."/>
            <person name="Roberts A."/>
            <person name="Saif S."/>
            <person name="Shea T."/>
            <person name="Sisk P."/>
            <person name="Sykes S."/>
            <person name="Wortman J."/>
            <person name="Nusbaum C."/>
            <person name="Birren B."/>
        </authorList>
    </citation>
    <scope>NUCLEOTIDE SEQUENCE [LARGE SCALE GENOMIC DNA]</scope>
    <source>
        <strain evidence="8">Tanzania (2000708)</strain>
    </source>
</reference>
<dbReference type="Pfam" id="PF03011">
    <property type="entry name" value="PFEMP"/>
    <property type="match status" value="1"/>
</dbReference>
<feature type="region of interest" description="Disordered" evidence="1">
    <location>
        <begin position="1"/>
        <end position="52"/>
    </location>
</feature>
<dbReference type="EMBL" id="KI926311">
    <property type="protein sequence ID" value="ETW38311.1"/>
    <property type="molecule type" value="Genomic_DNA"/>
</dbReference>
<evidence type="ECO:0000313" key="7">
    <source>
        <dbReference type="EMBL" id="ETW38311.1"/>
    </source>
</evidence>
<dbReference type="Proteomes" id="UP000030708">
    <property type="component" value="Unassembled WGS sequence"/>
</dbReference>
<feature type="compositionally biased region" description="Gly residues" evidence="1">
    <location>
        <begin position="1"/>
        <end position="11"/>
    </location>
</feature>
<evidence type="ECO:0000259" key="3">
    <source>
        <dbReference type="Pfam" id="PF05424"/>
    </source>
</evidence>